<comment type="caution">
    <text evidence="1">The sequence shown here is derived from an EMBL/GenBank/DDBJ whole genome shotgun (WGS) entry which is preliminary data.</text>
</comment>
<dbReference type="Proteomes" id="UP000556700">
    <property type="component" value="Unassembled WGS sequence"/>
</dbReference>
<protein>
    <submittedName>
        <fullName evidence="1">Uncharacterized protein</fullName>
    </submittedName>
</protein>
<accession>A0A6V6YY98</accession>
<dbReference type="EMBL" id="CAIJDO010000130">
    <property type="protein sequence ID" value="CAD0004470.1"/>
    <property type="molecule type" value="Genomic_DNA"/>
</dbReference>
<dbReference type="AlphaFoldDB" id="A0A6V6YY98"/>
<proteinExistence type="predicted"/>
<organism evidence="1 2">
    <name type="scientific">Flavobacterium chungangense</name>
    <dbReference type="NCBI Taxonomy" id="554283"/>
    <lineage>
        <taxon>Bacteria</taxon>
        <taxon>Pseudomonadati</taxon>
        <taxon>Bacteroidota</taxon>
        <taxon>Flavobacteriia</taxon>
        <taxon>Flavobacteriales</taxon>
        <taxon>Flavobacteriaceae</taxon>
        <taxon>Flavobacterium</taxon>
    </lineage>
</organism>
<evidence type="ECO:0000313" key="2">
    <source>
        <dbReference type="Proteomes" id="UP000556700"/>
    </source>
</evidence>
<keyword evidence="2" id="KW-1185">Reference proteome</keyword>
<reference evidence="1 2" key="1">
    <citation type="submission" date="2020-06" db="EMBL/GenBank/DDBJ databases">
        <authorList>
            <person name="Criscuolo A."/>
        </authorList>
    </citation>
    <scope>NUCLEOTIDE SEQUENCE [LARGE SCALE GENOMIC DNA]</scope>
    <source>
        <strain evidence="2">CIP 110025</strain>
    </source>
</reference>
<sequence>MNKQKIAVIVSVLIVLTGFIDTKFELLQEVGFSLITINRIKLGGLLLSALLPGITPLLSKTEK</sequence>
<dbReference type="RefSeq" id="WP_031457103.1">
    <property type="nucleotide sequence ID" value="NZ_CAIJDO010000130.1"/>
</dbReference>
<name>A0A6V6YY98_9FLAO</name>
<gene>
    <name evidence="1" type="ORF">FLACHUCJ7_01877</name>
</gene>
<evidence type="ECO:0000313" key="1">
    <source>
        <dbReference type="EMBL" id="CAD0004470.1"/>
    </source>
</evidence>